<evidence type="ECO:0000256" key="1">
    <source>
        <dbReference type="SAM" id="MobiDB-lite"/>
    </source>
</evidence>
<dbReference type="EMBL" id="CAQQ02103262">
    <property type="status" value="NOT_ANNOTATED_CDS"/>
    <property type="molecule type" value="Genomic_DNA"/>
</dbReference>
<reference evidence="4" key="1">
    <citation type="submission" date="2013-02" db="EMBL/GenBank/DDBJ databases">
        <authorList>
            <person name="Hughes D."/>
        </authorList>
    </citation>
    <scope>NUCLEOTIDE SEQUENCE</scope>
    <source>
        <strain>Durham</strain>
        <strain evidence="4">NC isolate 2 -- Noor lab</strain>
    </source>
</reference>
<dbReference type="OMA" id="AVIRYWI"/>
<proteinExistence type="predicted"/>
<dbReference type="PANTHER" id="PTHR37686:SF1">
    <property type="entry name" value="LD36006P"/>
    <property type="match status" value="1"/>
</dbReference>
<dbReference type="AlphaFoldDB" id="T1GTI0"/>
<feature type="transmembrane region" description="Helical" evidence="2">
    <location>
        <begin position="551"/>
        <end position="571"/>
    </location>
</feature>
<keyword evidence="4" id="KW-1185">Reference proteome</keyword>
<dbReference type="InterPro" id="IPR057435">
    <property type="entry name" value="Lips"/>
</dbReference>
<protein>
    <submittedName>
        <fullName evidence="3">Uncharacterized protein</fullName>
    </submittedName>
</protein>
<dbReference type="Pfam" id="PF25228">
    <property type="entry name" value="Lips"/>
    <property type="match status" value="4"/>
</dbReference>
<keyword evidence="2" id="KW-1133">Transmembrane helix</keyword>
<dbReference type="EnsemblMetazoa" id="MESCA007012-RA">
    <property type="protein sequence ID" value="MESCA007012-PA"/>
    <property type="gene ID" value="MESCA007012"/>
</dbReference>
<dbReference type="EMBL" id="CAQQ02103264">
    <property type="status" value="NOT_ANNOTATED_CDS"/>
    <property type="molecule type" value="Genomic_DNA"/>
</dbReference>
<feature type="transmembrane region" description="Helical" evidence="2">
    <location>
        <begin position="464"/>
        <end position="493"/>
    </location>
</feature>
<name>T1GTI0_MEGSC</name>
<accession>T1GTI0</accession>
<evidence type="ECO:0000313" key="4">
    <source>
        <dbReference type="Proteomes" id="UP000015102"/>
    </source>
</evidence>
<reference evidence="3" key="2">
    <citation type="submission" date="2015-06" db="UniProtKB">
        <authorList>
            <consortium name="EnsemblMetazoa"/>
        </authorList>
    </citation>
    <scope>IDENTIFICATION</scope>
</reference>
<dbReference type="EMBL" id="CAQQ02103263">
    <property type="status" value="NOT_ANNOTATED_CDS"/>
    <property type="molecule type" value="Genomic_DNA"/>
</dbReference>
<feature type="transmembrane region" description="Helical" evidence="2">
    <location>
        <begin position="499"/>
        <end position="516"/>
    </location>
</feature>
<dbReference type="Proteomes" id="UP000015102">
    <property type="component" value="Unassembled WGS sequence"/>
</dbReference>
<keyword evidence="2" id="KW-0812">Transmembrane</keyword>
<dbReference type="PANTHER" id="PTHR37686">
    <property type="entry name" value="LD36006P"/>
    <property type="match status" value="1"/>
</dbReference>
<feature type="region of interest" description="Disordered" evidence="1">
    <location>
        <begin position="912"/>
        <end position="931"/>
    </location>
</feature>
<sequence>MKLLALPQPISLTTVVTSSNTQNSVNSRRNKQINLKDLFTDPPFDELDAVASDTNGEPRRLTNSQLKSLRERGLQKDKFGKPKKLTFAQLESIRHTGCEVSQPIPYLFLTPKGQRIDLRLFSKEIMRKALPVIIGILERETRGWFLQFRERLIAELRDKKLTDKEIEEEVNEAVMKEYLQRVYSSILSNSDLKELGDEIPQLLVQQAQSVVIMHKSITKVQKDMNRTRDDHQKCLTNDHSVLSRLAPWIRSKLRRAEESKLNKSTWLAHEEAIQMCNQHNLEQTSYFLSRDLVFMKEREPVLLKELQNAKTPTRCFQWACRIWAPKNWIIRRNFQGQSEIIPTVISQQATSIVTPRSDPSQPVYLVEKELLELQALVGRILVPWCSPLGVRALCYIKPFMPDLELSQINGTLFPRKTSITQTLASRLIELWRHISKARTHFETEPDTGFIGKGFTRNMNRIWNYFFKGFLGTILLVVGFPIICLVTTILSIFLAVTSPIWVPVFTTVFHLYMILVYDLDSPDSSKNRYCILLEALVWNIGIQGLFQPLAALFIAGILCPITSIIVLIVGAIRYSLRLLWDYISFHMFIKKCGRVPASNSFAVKRIAGPGLALDYYFIIRPEQALAAFEAKMELDELQAYKQSIEKTIVQPQKDFSQFVEACFGPFSAQLSKIAIQLGAHMLEKFYPNHVIDRLTINEDEFWDSKGLSTNDWPGLAGLLYTEIFSLDFLTPLSETDTYFKLEPHSQMDLLRYTEMVQNATDVIGSNGPDLLGNVYAPRGNVQVRFPFLEVSAFNPRSKITMAFRKSEKRDLSVGLTTPRVRAHRAQQNRSSETGKRWKPWKRKEADKTVTDKLLIPLPIPHPVHIAIAIHNRDSEHPIPLDCELVWEILKVIEDCVRDPTEIEKVNRYRGGGIESSNDSLDVSDSSSISGSNESEIVANGMETLPCANREPCVSIQEVNTTIVTTNPPPTIEDQLQQPTTFHWTLSSWGANQAARRRNNSTVRVDLVAQRIFLWIQIVRVVFSLHTEQPFERNNLK</sequence>
<evidence type="ECO:0000256" key="2">
    <source>
        <dbReference type="SAM" id="Phobius"/>
    </source>
</evidence>
<dbReference type="HOGENOM" id="CLU_008558_0_0_1"/>
<dbReference type="EMBL" id="CAQQ02103261">
    <property type="status" value="NOT_ANNOTATED_CDS"/>
    <property type="molecule type" value="Genomic_DNA"/>
</dbReference>
<organism evidence="3 4">
    <name type="scientific">Megaselia scalaris</name>
    <name type="common">Humpbacked fly</name>
    <name type="synonym">Phora scalaris</name>
    <dbReference type="NCBI Taxonomy" id="36166"/>
    <lineage>
        <taxon>Eukaryota</taxon>
        <taxon>Metazoa</taxon>
        <taxon>Ecdysozoa</taxon>
        <taxon>Arthropoda</taxon>
        <taxon>Hexapoda</taxon>
        <taxon>Insecta</taxon>
        <taxon>Pterygota</taxon>
        <taxon>Neoptera</taxon>
        <taxon>Endopterygota</taxon>
        <taxon>Diptera</taxon>
        <taxon>Brachycera</taxon>
        <taxon>Muscomorpha</taxon>
        <taxon>Platypezoidea</taxon>
        <taxon>Phoridae</taxon>
        <taxon>Megaseliini</taxon>
        <taxon>Megaselia</taxon>
    </lineage>
</organism>
<dbReference type="STRING" id="36166.T1GTI0"/>
<keyword evidence="2" id="KW-0472">Membrane</keyword>
<evidence type="ECO:0000313" key="3">
    <source>
        <dbReference type="EnsemblMetazoa" id="MESCA007012-PA"/>
    </source>
</evidence>
<dbReference type="EMBL" id="CAQQ02103260">
    <property type="status" value="NOT_ANNOTATED_CDS"/>
    <property type="molecule type" value="Genomic_DNA"/>
</dbReference>
<feature type="compositionally biased region" description="Low complexity" evidence="1">
    <location>
        <begin position="913"/>
        <end position="931"/>
    </location>
</feature>
<feature type="transmembrane region" description="Helical" evidence="2">
    <location>
        <begin position="528"/>
        <end position="545"/>
    </location>
</feature>
<feature type="region of interest" description="Disordered" evidence="1">
    <location>
        <begin position="819"/>
        <end position="841"/>
    </location>
</feature>